<dbReference type="Proteomes" id="UP000236520">
    <property type="component" value="Unassembled WGS sequence"/>
</dbReference>
<reference evidence="2 3" key="1">
    <citation type="submission" date="2015-09" db="EMBL/GenBank/DDBJ databases">
        <title>Genome sequence, genome mining and natural product profiling of a biocontrol bacterium Streptomyces malaysiensis F913.</title>
        <authorList>
            <person name="Xu Y."/>
            <person name="Wei J."/>
            <person name="Xie J."/>
            <person name="Li T."/>
            <person name="Zhou Z."/>
        </authorList>
    </citation>
    <scope>NUCLEOTIDE SEQUENCE [LARGE SCALE GENOMIC DNA]</scope>
    <source>
        <strain evidence="2 3">F913</strain>
    </source>
</reference>
<dbReference type="SUPFAM" id="SSF103247">
    <property type="entry name" value="TT1751-like"/>
    <property type="match status" value="1"/>
</dbReference>
<feature type="domain" description="DUF302" evidence="1">
    <location>
        <begin position="89"/>
        <end position="131"/>
    </location>
</feature>
<proteinExistence type="predicted"/>
<name>A0A2J7Z631_STRMQ</name>
<dbReference type="InterPro" id="IPR005180">
    <property type="entry name" value="DUF302"/>
</dbReference>
<dbReference type="InterPro" id="IPR035923">
    <property type="entry name" value="TT1751-like_sf"/>
</dbReference>
<sequence>MTSQYSHTVTRIDIPTGIAYDDFVAAFEKAAPAFDPGPVERIVETGGSWDDVRAAVAANAPHDMVRYARINTTPLFGTAGHTTRSVEYLTGNHVIAERMFRHDPRALLYAPLRMLVFSDGDGNAVFTMHRPSDEFGSLGIPEVTTVGEDLDRIVVDLLRVCGVDASEAFAGTSR</sequence>
<dbReference type="Gene3D" id="3.30.310.70">
    <property type="entry name" value="TT1751-like domain"/>
    <property type="match status" value="1"/>
</dbReference>
<dbReference type="AlphaFoldDB" id="A0A2J7Z631"/>
<evidence type="ECO:0000313" key="2">
    <source>
        <dbReference type="EMBL" id="PNG95728.1"/>
    </source>
</evidence>
<keyword evidence="3" id="KW-1185">Reference proteome</keyword>
<dbReference type="EMBL" id="LJIW01000001">
    <property type="protein sequence ID" value="PNG95728.1"/>
    <property type="molecule type" value="Genomic_DNA"/>
</dbReference>
<evidence type="ECO:0000313" key="3">
    <source>
        <dbReference type="Proteomes" id="UP000236520"/>
    </source>
</evidence>
<protein>
    <recommendedName>
        <fullName evidence="1">DUF302 domain-containing protein</fullName>
    </recommendedName>
</protein>
<accession>A0A2J7Z631</accession>
<organism evidence="2 3">
    <name type="scientific">Streptomyces malaysiensis</name>
    <dbReference type="NCBI Taxonomy" id="92644"/>
    <lineage>
        <taxon>Bacteria</taxon>
        <taxon>Bacillati</taxon>
        <taxon>Actinomycetota</taxon>
        <taxon>Actinomycetes</taxon>
        <taxon>Kitasatosporales</taxon>
        <taxon>Streptomycetaceae</taxon>
        <taxon>Streptomyces</taxon>
        <taxon>Streptomyces violaceusniger group</taxon>
    </lineage>
</organism>
<dbReference type="Pfam" id="PF03625">
    <property type="entry name" value="DUF302"/>
    <property type="match status" value="1"/>
</dbReference>
<gene>
    <name evidence="2" type="ORF">SMF913_11753</name>
</gene>
<evidence type="ECO:0000259" key="1">
    <source>
        <dbReference type="Pfam" id="PF03625"/>
    </source>
</evidence>
<comment type="caution">
    <text evidence="2">The sequence shown here is derived from an EMBL/GenBank/DDBJ whole genome shotgun (WGS) entry which is preliminary data.</text>
</comment>